<evidence type="ECO:0000313" key="1">
    <source>
        <dbReference type="EMBL" id="CAB4018855.1"/>
    </source>
</evidence>
<protein>
    <submittedName>
        <fullName evidence="1">Uncharacterized protein</fullName>
    </submittedName>
</protein>
<gene>
    <name evidence="1" type="ORF">PACLA_8A047984</name>
</gene>
<dbReference type="Proteomes" id="UP001152795">
    <property type="component" value="Unassembled WGS sequence"/>
</dbReference>
<comment type="caution">
    <text evidence="1">The sequence shown here is derived from an EMBL/GenBank/DDBJ whole genome shotgun (WGS) entry which is preliminary data.</text>
</comment>
<evidence type="ECO:0000313" key="2">
    <source>
        <dbReference type="Proteomes" id="UP001152795"/>
    </source>
</evidence>
<sequence>MADLAECKEIKVYRPPDLNARLREEQDMLEGYFCPKKYPILNKNNEPCFEHEVKLNEDRIYKLRVYVNIKYPHWLPDLVVCESPEPMPNGLDWSGSHKTHTWTPKCGFLRICHWRWAAWLSENVEEEMIYHVFKKGEEWLEAYEEYLATKKLPLELEEMELTEVETQREQQHLVQLQQSAAFPMVQSEESNFLNQLWLEIWHMFGISREILSQYNLPIFPVATVAQIRNTQRRLQGGESAIQRVNENPSDRIMLVQLIGLRCALIIEYKAVWPAWLVVHLNFLSHRLMMERLASTWSP</sequence>
<proteinExistence type="predicted"/>
<accession>A0A6S7IIE7</accession>
<name>A0A6S7IIE7_PARCT</name>
<reference evidence="1" key="1">
    <citation type="submission" date="2020-04" db="EMBL/GenBank/DDBJ databases">
        <authorList>
            <person name="Alioto T."/>
            <person name="Alioto T."/>
            <person name="Gomez Garrido J."/>
        </authorList>
    </citation>
    <scope>NUCLEOTIDE SEQUENCE</scope>
    <source>
        <strain evidence="1">A484AB</strain>
    </source>
</reference>
<dbReference type="AlphaFoldDB" id="A0A6S7IIE7"/>
<organism evidence="1 2">
    <name type="scientific">Paramuricea clavata</name>
    <name type="common">Red gorgonian</name>
    <name type="synonym">Violescent sea-whip</name>
    <dbReference type="NCBI Taxonomy" id="317549"/>
    <lineage>
        <taxon>Eukaryota</taxon>
        <taxon>Metazoa</taxon>
        <taxon>Cnidaria</taxon>
        <taxon>Anthozoa</taxon>
        <taxon>Octocorallia</taxon>
        <taxon>Malacalcyonacea</taxon>
        <taxon>Plexauridae</taxon>
        <taxon>Paramuricea</taxon>
    </lineage>
</organism>
<keyword evidence="2" id="KW-1185">Reference proteome</keyword>
<dbReference type="EMBL" id="CACRXK020010198">
    <property type="protein sequence ID" value="CAB4018855.1"/>
    <property type="molecule type" value="Genomic_DNA"/>
</dbReference>